<feature type="domain" description="ABC transmembrane type-1" evidence="23">
    <location>
        <begin position="85"/>
        <end position="395"/>
    </location>
</feature>
<evidence type="ECO:0000259" key="22">
    <source>
        <dbReference type="PROSITE" id="PS50893"/>
    </source>
</evidence>
<dbReference type="FunFam" id="3.40.50.300:FF:000302">
    <property type="entry name" value="ATP-binding cassette subfamily B member 5"/>
    <property type="match status" value="1"/>
</dbReference>
<feature type="domain" description="ABC transmembrane type-1" evidence="23">
    <location>
        <begin position="760"/>
        <end position="1047"/>
    </location>
</feature>
<evidence type="ECO:0000256" key="7">
    <source>
        <dbReference type="ARBA" id="ARBA00022737"/>
    </source>
</evidence>
<keyword evidence="6 21" id="KW-0812">Transmembrane</keyword>
<evidence type="ECO:0000256" key="18">
    <source>
        <dbReference type="ARBA" id="ARBA00079340"/>
    </source>
</evidence>
<keyword evidence="5" id="KW-1003">Cell membrane</keyword>
<protein>
    <recommendedName>
        <fullName evidence="17">ATP-binding cassette sub-family B member 5</fullName>
        <ecNumber evidence="3">7.6.2.2</ecNumber>
    </recommendedName>
    <alternativeName>
        <fullName evidence="19">ABCB5 P-gp</fullName>
    </alternativeName>
    <alternativeName>
        <fullName evidence="18">p-glycoprotein ABCB5</fullName>
    </alternativeName>
</protein>
<evidence type="ECO:0000256" key="1">
    <source>
        <dbReference type="ARBA" id="ARBA00004651"/>
    </source>
</evidence>
<dbReference type="InterPro" id="IPR003593">
    <property type="entry name" value="AAA+_ATPase"/>
</dbReference>
<evidence type="ECO:0000256" key="2">
    <source>
        <dbReference type="ARBA" id="ARBA00007577"/>
    </source>
</evidence>
<dbReference type="InterPro" id="IPR011527">
    <property type="entry name" value="ABC1_TM_dom"/>
</dbReference>
<comment type="catalytic activity">
    <reaction evidence="15">
        <text>daunorubicin(in) + ATP + H2O = daunorubicin(out) + ADP + phosphate + H(+)</text>
        <dbReference type="Rhea" id="RHEA:33147"/>
        <dbReference type="ChEBI" id="CHEBI:15377"/>
        <dbReference type="ChEBI" id="CHEBI:15378"/>
        <dbReference type="ChEBI" id="CHEBI:30616"/>
        <dbReference type="ChEBI" id="CHEBI:43474"/>
        <dbReference type="ChEBI" id="CHEBI:64677"/>
        <dbReference type="ChEBI" id="CHEBI:456216"/>
        <dbReference type="EC" id="7.6.2.2"/>
    </reaction>
    <physiologicalReaction direction="left-to-right" evidence="15">
        <dbReference type="Rhea" id="RHEA:33148"/>
    </physiologicalReaction>
</comment>
<keyword evidence="11" id="KW-1278">Translocase</keyword>
<evidence type="ECO:0000256" key="21">
    <source>
        <dbReference type="SAM" id="Phobius"/>
    </source>
</evidence>
<keyword evidence="14" id="KW-0325">Glycoprotein</keyword>
<dbReference type="PROSITE" id="PS00211">
    <property type="entry name" value="ABC_TRANSPORTER_1"/>
    <property type="match status" value="2"/>
</dbReference>
<sequence length="1324" mass="145522">MRDTVVELQTTPQEELFPEGYTNLAFVQDEKPKEEPPPPAETPPKQKRQGLFRKKKPDEPKEPMKTVGFFQLFRYATPLQIILMIVGLLCAAAHGVALPLMIVVFGQMTDSFVQSGQQVNLTDNSTLALLNSSECVAVPGIDIEASMTTHSYYFVGIGAAVLVLGTFQVMLFLITATKQTKQIRSKFFHAILHQPMEWFDTHRIGVLNTRLTDDINTINDGLGDKICIFVQFFCTFVAGFIIGFVHGWKLTLVILAVSPLLAGSAAVWSKILASLTSKELSAYAKAGAVAEEILVSIRTVMAFNGQKKAVEKYETNLVEAKNFGIKKAITTNASMGITQFIIFGTYALAFWYGTKLSVDEPENYSIGRVLIVFFAVMIGAFSLGQGAPNLEAIAKARGAAYEVYNTIDMPRPIDSSSKEGHKPDCVKGDIEFKNVHFNYPSRKDTKILQGLNLKIPHGKTIALVGASGCGKSTTIQLLQRFYDPDKGEITLDGHDIRSLNVKWLRENMGIVSQEPVLFGTTIAENIRYGREDATDQDIERAIREANAYDFISKLPDRLNTMVGERGAQLSGGQKQRIAIARALVKNPKILLLDEATSALDTQSESIVQAALDKARAGRTTIVIAHRLSTIRTADLIAGFDNGVVAELGTHRELMNLKGIYYSLVMQQSSGNTDIEKESSEGDTFDDSSEEENEANQNQEVTENGELERTNSVRNSLRRRSTKKKSRKSKKSAKKEKKEALPEVSFGRILALNKSEWPYLVIGTLCSLVGGAVYPCVAILFAKIIGVFAEIDPEVKRQRTLMFSLLFLLVGGVAFVTYFLQGYMFGKSGEILTMRLRSQSFHAMMRQEIGWFDDSNNAVGVLTTKLATDASLVKGAAGSRLGLASNAICSLTIAVIVAFIHSWQLTLLILACVPFLTGANFIQMRAMAGHASKDQSALELSGKISTETVENFRTVVALTREDVFFKKFTDSLSAPYRAGLMKAPIYGVTFAIAQAIPYFVNAAVFRFGAWLIAHCHTEYENVFLVFSVIVFAAMSIGQSSSFAPDFAKAKSSAQRILSLLERKPEIDIYSEEGEKPANFVGDIEFRGVHFVYPTRPNVKVLQGLNVSVGRGQTLALVGGSGCGKSTSVQLLERFYDPVSGHVYMDGKETKTLNLAWLRNQLGLVSQEPILFDCTIAENIQYGDNSRVVSQEEIEEAAKSANIHNFIENLPEKYNTRVGDKGTQLSGGQKQRIAIARALVRQPKVLLLDEATSALDTESEKIVQQALDNARLGRTCIVIAHRLTTVQNADIIAVIQNGVVTEQGTHAQLMARQGAYYALVNAQVSH</sequence>
<dbReference type="PROSITE" id="PS50893">
    <property type="entry name" value="ABC_TRANSPORTER_2"/>
    <property type="match status" value="2"/>
</dbReference>
<feature type="transmembrane region" description="Helical" evidence="21">
    <location>
        <begin position="226"/>
        <end position="244"/>
    </location>
</feature>
<evidence type="ECO:0000256" key="8">
    <source>
        <dbReference type="ARBA" id="ARBA00022741"/>
    </source>
</evidence>
<dbReference type="PANTHER" id="PTHR43394">
    <property type="entry name" value="ATP-DEPENDENT PERMEASE MDL1, MITOCHONDRIAL"/>
    <property type="match status" value="1"/>
</dbReference>
<feature type="compositionally biased region" description="Basic residues" evidence="20">
    <location>
        <begin position="45"/>
        <end position="55"/>
    </location>
</feature>
<evidence type="ECO:0000313" key="25">
    <source>
        <dbReference type="Proteomes" id="UP001046870"/>
    </source>
</evidence>
<dbReference type="CDD" id="cd18578">
    <property type="entry name" value="ABC_6TM_Pgp_ABCB1_D2_like"/>
    <property type="match status" value="1"/>
</dbReference>
<evidence type="ECO:0000256" key="15">
    <source>
        <dbReference type="ARBA" id="ARBA00051060"/>
    </source>
</evidence>
<keyword evidence="7" id="KW-0677">Repeat</keyword>
<evidence type="ECO:0000256" key="12">
    <source>
        <dbReference type="ARBA" id="ARBA00022989"/>
    </source>
</evidence>
<dbReference type="Gene3D" id="1.20.1560.10">
    <property type="entry name" value="ABC transporter type 1, transmembrane domain"/>
    <property type="match status" value="3"/>
</dbReference>
<feature type="transmembrane region" description="Helical" evidence="21">
    <location>
        <begin position="880"/>
        <end position="899"/>
    </location>
</feature>
<dbReference type="SUPFAM" id="SSF52540">
    <property type="entry name" value="P-loop containing nucleoside triphosphate hydrolases"/>
    <property type="match status" value="2"/>
</dbReference>
<evidence type="ECO:0000256" key="14">
    <source>
        <dbReference type="ARBA" id="ARBA00023180"/>
    </source>
</evidence>
<dbReference type="InterPro" id="IPR003439">
    <property type="entry name" value="ABC_transporter-like_ATP-bd"/>
</dbReference>
<dbReference type="Proteomes" id="UP001046870">
    <property type="component" value="Chromosome 10"/>
</dbReference>
<dbReference type="FunFam" id="1.20.1560.10:FF:000018">
    <property type="entry name" value="ATP-binding cassette subfamily B member 11"/>
    <property type="match status" value="1"/>
</dbReference>
<feature type="compositionally biased region" description="Acidic residues" evidence="20">
    <location>
        <begin position="680"/>
        <end position="693"/>
    </location>
</feature>
<gene>
    <name evidence="24" type="ORF">MATL_G00131720</name>
</gene>
<dbReference type="InterPro" id="IPR017871">
    <property type="entry name" value="ABC_transporter-like_CS"/>
</dbReference>
<keyword evidence="13 21" id="KW-0472">Membrane</keyword>
<evidence type="ECO:0000256" key="9">
    <source>
        <dbReference type="ARBA" id="ARBA00022782"/>
    </source>
</evidence>
<keyword evidence="4" id="KW-0813">Transport</keyword>
<feature type="transmembrane region" description="Helical" evidence="21">
    <location>
        <begin position="800"/>
        <end position="819"/>
    </location>
</feature>
<evidence type="ECO:0000256" key="16">
    <source>
        <dbReference type="ARBA" id="ARBA00059665"/>
    </source>
</evidence>
<dbReference type="CDD" id="cd03249">
    <property type="entry name" value="ABC_MTABC3_MDL1_MDL2"/>
    <property type="match status" value="2"/>
</dbReference>
<evidence type="ECO:0000256" key="11">
    <source>
        <dbReference type="ARBA" id="ARBA00022967"/>
    </source>
</evidence>
<dbReference type="CDD" id="cd18577">
    <property type="entry name" value="ABC_6TM_Pgp_ABCB1_D1_like"/>
    <property type="match status" value="1"/>
</dbReference>
<keyword evidence="10" id="KW-0067">ATP-binding</keyword>
<dbReference type="FunFam" id="1.20.1560.10:FF:000046">
    <property type="entry name" value="ATP-binding cassette subfamily B member 11"/>
    <property type="match status" value="1"/>
</dbReference>
<dbReference type="EC" id="7.6.2.2" evidence="3"/>
<dbReference type="GO" id="GO:0008559">
    <property type="term" value="F:ABC-type xenobiotic transporter activity"/>
    <property type="evidence" value="ECO:0007669"/>
    <property type="project" value="UniProtKB-EC"/>
</dbReference>
<feature type="transmembrane region" description="Helical" evidence="21">
    <location>
        <begin position="333"/>
        <end position="353"/>
    </location>
</feature>
<evidence type="ECO:0000256" key="6">
    <source>
        <dbReference type="ARBA" id="ARBA00022692"/>
    </source>
</evidence>
<organism evidence="24 25">
    <name type="scientific">Megalops atlanticus</name>
    <name type="common">Tarpon</name>
    <name type="synonym">Clupea gigantea</name>
    <dbReference type="NCBI Taxonomy" id="7932"/>
    <lineage>
        <taxon>Eukaryota</taxon>
        <taxon>Metazoa</taxon>
        <taxon>Chordata</taxon>
        <taxon>Craniata</taxon>
        <taxon>Vertebrata</taxon>
        <taxon>Euteleostomi</taxon>
        <taxon>Actinopterygii</taxon>
        <taxon>Neopterygii</taxon>
        <taxon>Teleostei</taxon>
        <taxon>Elopiformes</taxon>
        <taxon>Megalopidae</taxon>
        <taxon>Megalops</taxon>
    </lineage>
</organism>
<feature type="domain" description="ABC transporter" evidence="22">
    <location>
        <begin position="1082"/>
        <end position="1320"/>
    </location>
</feature>
<feature type="transmembrane region" description="Helical" evidence="21">
    <location>
        <begin position="905"/>
        <end position="922"/>
    </location>
</feature>
<proteinExistence type="inferred from homology"/>
<dbReference type="GO" id="GO:0005743">
    <property type="term" value="C:mitochondrial inner membrane"/>
    <property type="evidence" value="ECO:0007669"/>
    <property type="project" value="TreeGrafter"/>
</dbReference>
<comment type="subcellular location">
    <subcellularLocation>
        <location evidence="1">Cell membrane</location>
        <topology evidence="1">Multi-pass membrane protein</topology>
    </subcellularLocation>
</comment>
<feature type="compositionally biased region" description="Low complexity" evidence="20">
    <location>
        <begin position="694"/>
        <end position="703"/>
    </location>
</feature>
<evidence type="ECO:0000313" key="24">
    <source>
        <dbReference type="EMBL" id="KAG7469711.1"/>
    </source>
</evidence>
<dbReference type="PANTHER" id="PTHR43394:SF20">
    <property type="entry name" value="ATP BINDING CASSETTE SUBFAMILY B MEMBER 5"/>
    <property type="match status" value="1"/>
</dbReference>
<dbReference type="InterPro" id="IPR036640">
    <property type="entry name" value="ABC1_TM_sf"/>
</dbReference>
<dbReference type="Gene3D" id="3.40.50.300">
    <property type="entry name" value="P-loop containing nucleotide triphosphate hydrolases"/>
    <property type="match status" value="3"/>
</dbReference>
<feature type="region of interest" description="Disordered" evidence="20">
    <location>
        <begin position="671"/>
        <end position="736"/>
    </location>
</feature>
<accession>A0A9D3Q0W9</accession>
<dbReference type="Pfam" id="PF00664">
    <property type="entry name" value="ABC_membrane"/>
    <property type="match status" value="2"/>
</dbReference>
<evidence type="ECO:0000259" key="23">
    <source>
        <dbReference type="PROSITE" id="PS50929"/>
    </source>
</evidence>
<evidence type="ECO:0000256" key="17">
    <source>
        <dbReference type="ARBA" id="ARBA00074194"/>
    </source>
</evidence>
<dbReference type="GO" id="GO:0016887">
    <property type="term" value="F:ATP hydrolysis activity"/>
    <property type="evidence" value="ECO:0007669"/>
    <property type="project" value="InterPro"/>
</dbReference>
<dbReference type="InterPro" id="IPR027417">
    <property type="entry name" value="P-loop_NTPase"/>
</dbReference>
<evidence type="ECO:0000256" key="13">
    <source>
        <dbReference type="ARBA" id="ARBA00023136"/>
    </source>
</evidence>
<comment type="caution">
    <text evidence="24">The sequence shown here is derived from an EMBL/GenBank/DDBJ whole genome shotgun (WGS) entry which is preliminary data.</text>
</comment>
<dbReference type="SUPFAM" id="SSF90123">
    <property type="entry name" value="ABC transporter transmembrane region"/>
    <property type="match status" value="2"/>
</dbReference>
<dbReference type="Pfam" id="PF00005">
    <property type="entry name" value="ABC_tran"/>
    <property type="match status" value="2"/>
</dbReference>
<dbReference type="GO" id="GO:0015421">
    <property type="term" value="F:ABC-type oligopeptide transporter activity"/>
    <property type="evidence" value="ECO:0007669"/>
    <property type="project" value="TreeGrafter"/>
</dbReference>
<feature type="region of interest" description="Disordered" evidence="20">
    <location>
        <begin position="26"/>
        <end position="60"/>
    </location>
</feature>
<keyword evidence="9" id="KW-0221">Differentiation</keyword>
<feature type="transmembrane region" description="Helical" evidence="21">
    <location>
        <begin position="365"/>
        <end position="383"/>
    </location>
</feature>
<evidence type="ECO:0000256" key="10">
    <source>
        <dbReference type="ARBA" id="ARBA00022840"/>
    </source>
</evidence>
<feature type="transmembrane region" description="Helical" evidence="21">
    <location>
        <begin position="1021"/>
        <end position="1042"/>
    </location>
</feature>
<dbReference type="EMBL" id="JAFDVH010000010">
    <property type="protein sequence ID" value="KAG7469711.1"/>
    <property type="molecule type" value="Genomic_DNA"/>
</dbReference>
<reference evidence="24" key="1">
    <citation type="submission" date="2021-01" db="EMBL/GenBank/DDBJ databases">
        <authorList>
            <person name="Zahm M."/>
            <person name="Roques C."/>
            <person name="Cabau C."/>
            <person name="Klopp C."/>
            <person name="Donnadieu C."/>
            <person name="Jouanno E."/>
            <person name="Lampietro C."/>
            <person name="Louis A."/>
            <person name="Herpin A."/>
            <person name="Echchiki A."/>
            <person name="Berthelot C."/>
            <person name="Parey E."/>
            <person name="Roest-Crollius H."/>
            <person name="Braasch I."/>
            <person name="Postlethwait J."/>
            <person name="Bobe J."/>
            <person name="Montfort J."/>
            <person name="Bouchez O."/>
            <person name="Begum T."/>
            <person name="Mejri S."/>
            <person name="Adams A."/>
            <person name="Chen W.-J."/>
            <person name="Guiguen Y."/>
        </authorList>
    </citation>
    <scope>NUCLEOTIDE SEQUENCE</scope>
    <source>
        <strain evidence="24">YG-15Mar2019-1</strain>
        <tissue evidence="24">Brain</tissue>
    </source>
</reference>
<feature type="transmembrane region" description="Helical" evidence="21">
    <location>
        <begin position="756"/>
        <end position="780"/>
    </location>
</feature>
<feature type="transmembrane region" description="Helical" evidence="21">
    <location>
        <begin position="81"/>
        <end position="105"/>
    </location>
</feature>
<feature type="transmembrane region" description="Helical" evidence="21">
    <location>
        <begin position="984"/>
        <end position="1009"/>
    </location>
</feature>
<dbReference type="SMART" id="SM00382">
    <property type="entry name" value="AAA"/>
    <property type="match status" value="2"/>
</dbReference>
<dbReference type="GO" id="GO:0005524">
    <property type="term" value="F:ATP binding"/>
    <property type="evidence" value="ECO:0007669"/>
    <property type="project" value="UniProtKB-KW"/>
</dbReference>
<evidence type="ECO:0000256" key="20">
    <source>
        <dbReference type="SAM" id="MobiDB-lite"/>
    </source>
</evidence>
<dbReference type="GO" id="GO:0090374">
    <property type="term" value="P:oligopeptide export from mitochondrion"/>
    <property type="evidence" value="ECO:0007669"/>
    <property type="project" value="TreeGrafter"/>
</dbReference>
<comment type="function">
    <text evidence="16">Energy-dependent efflux transporter responsible for decreased drug accumulation in multidrug-resistant cells. Specifically present in limbal stem cells, where it plays a key role in corneal development and repair.</text>
</comment>
<dbReference type="OrthoDB" id="6500128at2759"/>
<feature type="domain" description="ABC transporter" evidence="22">
    <location>
        <begin position="430"/>
        <end position="666"/>
    </location>
</feature>
<dbReference type="GO" id="GO:0030154">
    <property type="term" value="P:cell differentiation"/>
    <property type="evidence" value="ECO:0007669"/>
    <property type="project" value="UniProtKB-KW"/>
</dbReference>
<keyword evidence="8" id="KW-0547">Nucleotide-binding</keyword>
<evidence type="ECO:0000256" key="3">
    <source>
        <dbReference type="ARBA" id="ARBA00012191"/>
    </source>
</evidence>
<dbReference type="InterPro" id="IPR039421">
    <property type="entry name" value="Type_1_exporter"/>
</dbReference>
<dbReference type="PROSITE" id="PS50929">
    <property type="entry name" value="ABC_TM1F"/>
    <property type="match status" value="2"/>
</dbReference>
<evidence type="ECO:0000256" key="5">
    <source>
        <dbReference type="ARBA" id="ARBA00022475"/>
    </source>
</evidence>
<name>A0A9D3Q0W9_MEGAT</name>
<dbReference type="FunFam" id="3.40.50.300:FF:000479">
    <property type="entry name" value="Multidrug resistance protein 1A"/>
    <property type="match status" value="1"/>
</dbReference>
<evidence type="ECO:0000256" key="19">
    <source>
        <dbReference type="ARBA" id="ARBA00080433"/>
    </source>
</evidence>
<comment type="similarity">
    <text evidence="2">Belongs to the ABC transporter superfamily. ABCB family. Multidrug resistance exporter (TC 3.A.1.201) subfamily.</text>
</comment>
<evidence type="ECO:0000256" key="4">
    <source>
        <dbReference type="ARBA" id="ARBA00022448"/>
    </source>
</evidence>
<keyword evidence="12 21" id="KW-1133">Transmembrane helix</keyword>
<feature type="transmembrane region" description="Helical" evidence="21">
    <location>
        <begin position="152"/>
        <end position="176"/>
    </location>
</feature>
<keyword evidence="25" id="KW-1185">Reference proteome</keyword>
<dbReference type="GO" id="GO:0005886">
    <property type="term" value="C:plasma membrane"/>
    <property type="evidence" value="ECO:0007669"/>
    <property type="project" value="UniProtKB-SubCell"/>
</dbReference>
<feature type="compositionally biased region" description="Basic residues" evidence="20">
    <location>
        <begin position="715"/>
        <end position="734"/>
    </location>
</feature>